<dbReference type="PANTHER" id="PTHR30437">
    <property type="entry name" value="TRANSCRIPTION ELONGATION FACTOR GREA"/>
    <property type="match status" value="1"/>
</dbReference>
<dbReference type="FunFam" id="1.10.287.180:FF:000001">
    <property type="entry name" value="Transcription elongation factor GreA"/>
    <property type="match status" value="1"/>
</dbReference>
<comment type="function">
    <text evidence="6 8">Necessary for efficient RNA polymerase transcription elongation past template-encoded arresting sites. The arresting sites in DNA have the property of trapping a certain fraction of elongating RNA polymerases that pass through, resulting in locked ternary complexes. Cleavage of the nascent transcript by cleavage factors such as GreA or GreB allows the resumption of elongation from the new 3'terminus. GreA releases sequences of 2 to 3 nucleotides.</text>
</comment>
<keyword evidence="11" id="KW-0648">Protein biosynthesis</keyword>
<dbReference type="GO" id="GO:0003746">
    <property type="term" value="F:translation elongation factor activity"/>
    <property type="evidence" value="ECO:0007669"/>
    <property type="project" value="UniProtKB-KW"/>
</dbReference>
<reference evidence="12" key="1">
    <citation type="submission" date="2017-09" db="EMBL/GenBank/DDBJ databases">
        <title>Depth-based differentiation of microbial function through sediment-hosted aquifers and enrichment of novel symbionts in the deep terrestrial subsurface.</title>
        <authorList>
            <person name="Probst A.J."/>
            <person name="Ladd B."/>
            <person name="Jarett J.K."/>
            <person name="Geller-Mcgrath D.E."/>
            <person name="Sieber C.M.K."/>
            <person name="Emerson J.B."/>
            <person name="Anantharaman K."/>
            <person name="Thomas B.C."/>
            <person name="Malmstrom R."/>
            <person name="Stieglmeier M."/>
            <person name="Klingl A."/>
            <person name="Woyke T."/>
            <person name="Ryan C.M."/>
            <person name="Banfield J.F."/>
        </authorList>
    </citation>
    <scope>NUCLEOTIDE SEQUENCE [LARGE SCALE GENOMIC DNA]</scope>
</reference>
<dbReference type="InterPro" id="IPR036953">
    <property type="entry name" value="GreA/GreB_C_sf"/>
</dbReference>
<dbReference type="InterPro" id="IPR001437">
    <property type="entry name" value="Tscrpt_elong_fac_GreA/B_C"/>
</dbReference>
<keyword evidence="11" id="KW-0251">Elongation factor</keyword>
<evidence type="ECO:0000259" key="9">
    <source>
        <dbReference type="Pfam" id="PF01272"/>
    </source>
</evidence>
<dbReference type="GO" id="GO:0006354">
    <property type="term" value="P:DNA-templated transcription elongation"/>
    <property type="evidence" value="ECO:0007669"/>
    <property type="project" value="TreeGrafter"/>
</dbReference>
<dbReference type="GO" id="GO:0032784">
    <property type="term" value="P:regulation of DNA-templated transcription elongation"/>
    <property type="evidence" value="ECO:0007669"/>
    <property type="project" value="UniProtKB-UniRule"/>
</dbReference>
<evidence type="ECO:0000256" key="4">
    <source>
        <dbReference type="ARBA" id="ARBA00023125"/>
    </source>
</evidence>
<dbReference type="InterPro" id="IPR023459">
    <property type="entry name" value="Tscrpt_elong_fac_GreA/B_fam"/>
</dbReference>
<keyword evidence="4 8" id="KW-0238">DNA-binding</keyword>
<evidence type="ECO:0000256" key="1">
    <source>
        <dbReference type="ARBA" id="ARBA00008213"/>
    </source>
</evidence>
<dbReference type="InterPro" id="IPR028624">
    <property type="entry name" value="Tscrpt_elong_fac_GreA/B"/>
</dbReference>
<dbReference type="InterPro" id="IPR022691">
    <property type="entry name" value="Tscrpt_elong_fac_GreA/B_N"/>
</dbReference>
<dbReference type="InterPro" id="IPR036805">
    <property type="entry name" value="Tscrpt_elong_fac_GreA/B_N_sf"/>
</dbReference>
<dbReference type="NCBIfam" id="NF001263">
    <property type="entry name" value="PRK00226.1-4"/>
    <property type="match status" value="1"/>
</dbReference>
<evidence type="ECO:0000256" key="3">
    <source>
        <dbReference type="ARBA" id="ARBA00023015"/>
    </source>
</evidence>
<dbReference type="PIRSF" id="PIRSF006092">
    <property type="entry name" value="GreA_GreB"/>
    <property type="match status" value="1"/>
</dbReference>
<feature type="domain" description="Transcription elongation factor GreA/GreB N-terminal" evidence="10">
    <location>
        <begin position="3"/>
        <end position="70"/>
    </location>
</feature>
<comment type="caution">
    <text evidence="11">The sequence shown here is derived from an EMBL/GenBank/DDBJ whole genome shotgun (WGS) entry which is preliminary data.</text>
</comment>
<dbReference type="Pfam" id="PF03449">
    <property type="entry name" value="GreA_GreB_N"/>
    <property type="match status" value="1"/>
</dbReference>
<organism evidence="11 12">
    <name type="scientific">Candidatus Portnoybacteria bacterium CG03_land_8_20_14_0_80_41_10</name>
    <dbReference type="NCBI Taxonomy" id="1974808"/>
    <lineage>
        <taxon>Bacteria</taxon>
        <taxon>Candidatus Portnoyibacteriota</taxon>
    </lineage>
</organism>
<keyword evidence="5 8" id="KW-0804">Transcription</keyword>
<evidence type="ECO:0000259" key="10">
    <source>
        <dbReference type="Pfam" id="PF03449"/>
    </source>
</evidence>
<accession>A0A2M7BUR5</accession>
<feature type="domain" description="Transcription elongation factor GreA/GreB C-terminal" evidence="9">
    <location>
        <begin position="109"/>
        <end position="167"/>
    </location>
</feature>
<dbReference type="Gene3D" id="1.10.287.180">
    <property type="entry name" value="Transcription elongation factor, GreA/GreB, N-terminal domain"/>
    <property type="match status" value="1"/>
</dbReference>
<sequence length="168" mass="19051">MEYISPEGLEKIKKELKERKTVKRQEIAQHLEEAKSLGDLSENMEYAAAKEAQAFNEGRILELEKIIKEVSLIKPSRKNQQRVEIGSVIEAELVDQKKSSGLRNLFKKTPSEKRQTFVIVGSQEAEPSQGKISNESPLGQSFFGHQVGDIIKVKTPKKKVNYKIVKIM</sequence>
<comment type="similarity">
    <text evidence="1 8">Belongs to the GreA/GreB family.</text>
</comment>
<gene>
    <name evidence="8" type="primary">greA</name>
    <name evidence="11" type="ORF">COS49_01160</name>
</gene>
<dbReference type="GO" id="GO:0003677">
    <property type="term" value="F:DNA binding"/>
    <property type="evidence" value="ECO:0007669"/>
    <property type="project" value="UniProtKB-UniRule"/>
</dbReference>
<dbReference type="AlphaFoldDB" id="A0A2M7BUR5"/>
<evidence type="ECO:0000256" key="6">
    <source>
        <dbReference type="ARBA" id="ARBA00024916"/>
    </source>
</evidence>
<name>A0A2M7BUR5_9BACT</name>
<dbReference type="PANTHER" id="PTHR30437:SF4">
    <property type="entry name" value="TRANSCRIPTION ELONGATION FACTOR GREA"/>
    <property type="match status" value="1"/>
</dbReference>
<dbReference type="Proteomes" id="UP000229894">
    <property type="component" value="Unassembled WGS sequence"/>
</dbReference>
<evidence type="ECO:0000313" key="12">
    <source>
        <dbReference type="Proteomes" id="UP000229894"/>
    </source>
</evidence>
<keyword evidence="3 8" id="KW-0805">Transcription regulation</keyword>
<proteinExistence type="inferred from homology"/>
<dbReference type="GO" id="GO:0070063">
    <property type="term" value="F:RNA polymerase binding"/>
    <property type="evidence" value="ECO:0007669"/>
    <property type="project" value="InterPro"/>
</dbReference>
<evidence type="ECO:0000256" key="8">
    <source>
        <dbReference type="HAMAP-Rule" id="MF_00105"/>
    </source>
</evidence>
<dbReference type="Pfam" id="PF01272">
    <property type="entry name" value="GreA_GreB"/>
    <property type="match status" value="1"/>
</dbReference>
<evidence type="ECO:0000313" key="11">
    <source>
        <dbReference type="EMBL" id="PIV10322.1"/>
    </source>
</evidence>
<dbReference type="SUPFAM" id="SSF54534">
    <property type="entry name" value="FKBP-like"/>
    <property type="match status" value="1"/>
</dbReference>
<protein>
    <recommendedName>
        <fullName evidence="2 8">Transcription elongation factor GreA</fullName>
    </recommendedName>
    <alternativeName>
        <fullName evidence="7 8">Transcript cleavage factor GreA</fullName>
    </alternativeName>
</protein>
<dbReference type="Gene3D" id="3.10.50.30">
    <property type="entry name" value="Transcription elongation factor, GreA/GreB, C-terminal domain"/>
    <property type="match status" value="1"/>
</dbReference>
<dbReference type="SUPFAM" id="SSF46557">
    <property type="entry name" value="GreA transcript cleavage protein, N-terminal domain"/>
    <property type="match status" value="1"/>
</dbReference>
<evidence type="ECO:0000256" key="7">
    <source>
        <dbReference type="ARBA" id="ARBA00030776"/>
    </source>
</evidence>
<evidence type="ECO:0000256" key="5">
    <source>
        <dbReference type="ARBA" id="ARBA00023163"/>
    </source>
</evidence>
<evidence type="ECO:0000256" key="2">
    <source>
        <dbReference type="ARBA" id="ARBA00013729"/>
    </source>
</evidence>
<dbReference type="EMBL" id="PEUX01000027">
    <property type="protein sequence ID" value="PIV10322.1"/>
    <property type="molecule type" value="Genomic_DNA"/>
</dbReference>
<dbReference type="HAMAP" id="MF_00105">
    <property type="entry name" value="GreA_GreB"/>
    <property type="match status" value="1"/>
</dbReference>